<dbReference type="Proteomes" id="UP001204562">
    <property type="component" value="Unassembled WGS sequence"/>
</dbReference>
<dbReference type="EMBL" id="JAKNJB010000002">
    <property type="protein sequence ID" value="MCG4525773.1"/>
    <property type="molecule type" value="Genomic_DNA"/>
</dbReference>
<dbReference type="Proteomes" id="UP001200313">
    <property type="component" value="Unassembled WGS sequence"/>
</dbReference>
<evidence type="ECO:0000313" key="1">
    <source>
        <dbReference type="EMBL" id="MCG4525773.1"/>
    </source>
</evidence>
<evidence type="ECO:0000313" key="4">
    <source>
        <dbReference type="Proteomes" id="UP001204562"/>
    </source>
</evidence>
<name>A0AAW5JL27_9FIRM</name>
<sequence>MDDDKSEALYRKMYFGLFRAVTEALEAIAQQNFGAAADRLRRGQRDAEEIFIARDGKGGE</sequence>
<protein>
    <submittedName>
        <fullName evidence="2">Uncharacterized protein</fullName>
    </submittedName>
</protein>
<organism evidence="2 4">
    <name type="scientific">Intestinimonas massiliensis</name>
    <name type="common">ex Afouda et al. 2020</name>
    <dbReference type="NCBI Taxonomy" id="1673721"/>
    <lineage>
        <taxon>Bacteria</taxon>
        <taxon>Bacillati</taxon>
        <taxon>Bacillota</taxon>
        <taxon>Clostridia</taxon>
        <taxon>Eubacteriales</taxon>
        <taxon>Intestinimonas</taxon>
    </lineage>
</organism>
<reference evidence="2" key="2">
    <citation type="submission" date="2022-06" db="EMBL/GenBank/DDBJ databases">
        <title>Isolation of gut microbiota from human fecal samples.</title>
        <authorList>
            <person name="Pamer E.G."/>
            <person name="Barat B."/>
            <person name="Waligurski E."/>
            <person name="Medina S."/>
            <person name="Paddock L."/>
            <person name="Mostad J."/>
        </authorList>
    </citation>
    <scope>NUCLEOTIDE SEQUENCE</scope>
    <source>
        <strain evidence="2">DFI.9.91</strain>
    </source>
</reference>
<dbReference type="EMBL" id="JANFYS010000002">
    <property type="protein sequence ID" value="MCQ4769261.1"/>
    <property type="molecule type" value="Genomic_DNA"/>
</dbReference>
<dbReference type="AlphaFoldDB" id="A0AAW5JL27"/>
<proteinExistence type="predicted"/>
<keyword evidence="3" id="KW-1185">Reference proteome</keyword>
<gene>
    <name evidence="1" type="ORF">L0P79_01600</name>
    <name evidence="2" type="ORF">NE579_02115</name>
</gene>
<accession>A0AAW5JL27</accession>
<comment type="caution">
    <text evidence="2">The sequence shown here is derived from an EMBL/GenBank/DDBJ whole genome shotgun (WGS) entry which is preliminary data.</text>
</comment>
<dbReference type="RefSeq" id="WP_238072850.1">
    <property type="nucleotide sequence ID" value="NZ_JAKNJB010000002.1"/>
</dbReference>
<evidence type="ECO:0000313" key="3">
    <source>
        <dbReference type="Proteomes" id="UP001200313"/>
    </source>
</evidence>
<evidence type="ECO:0000313" key="2">
    <source>
        <dbReference type="EMBL" id="MCQ4769261.1"/>
    </source>
</evidence>
<reference evidence="1 3" key="1">
    <citation type="submission" date="2022-01" db="EMBL/GenBank/DDBJ databases">
        <title>Collection of gut derived symbiotic bacterial strains cultured from healthy donors.</title>
        <authorList>
            <person name="Lin H."/>
            <person name="Kohout C."/>
            <person name="Waligurski E."/>
            <person name="Pamer E.G."/>
        </authorList>
    </citation>
    <scope>NUCLEOTIDE SEQUENCE [LARGE SCALE GENOMIC DNA]</scope>
    <source>
        <strain evidence="1 3">DFI.3.7</strain>
    </source>
</reference>